<evidence type="ECO:0000313" key="2">
    <source>
        <dbReference type="Proteomes" id="UP000235659"/>
    </source>
</evidence>
<reference evidence="1 2" key="1">
    <citation type="submission" date="2018-01" db="EMBL/GenBank/DDBJ databases">
        <title>Whole genome analyses suggest that Burkholderia sensu lato contains two further novel genera in the rhizoxinica-symbiotica group Mycetohabitans gen. nov., and Trinickia gen. nov.: implications for the evolution of diazotrophy and nodulation in the Burkholderiaceae.</title>
        <authorList>
            <person name="Estrada-de los Santos P."/>
            <person name="Palmer M."/>
            <person name="Chavez-Ramirez B."/>
            <person name="Beukes C."/>
            <person name="Steenkamp E.T."/>
            <person name="Hirsch A.M."/>
            <person name="Manyaka P."/>
            <person name="Maluk M."/>
            <person name="Lafos M."/>
            <person name="Crook M."/>
            <person name="Gross E."/>
            <person name="Simon M.F."/>
            <person name="Bueno dos Reis Junior F."/>
            <person name="Poole P.S."/>
            <person name="Venter S.N."/>
            <person name="James E.K."/>
        </authorList>
    </citation>
    <scope>NUCLEOTIDE SEQUENCE [LARGE SCALE GENOMIC DNA]</scope>
    <source>
        <strain evidence="1 2">WSM 3937</strain>
    </source>
</reference>
<proteinExistence type="predicted"/>
<name>A0ABX4V0U7_9BURK</name>
<accession>A0ABX4V0U7</accession>
<sequence>MRVLDQELATSGARSLTLLVDNIVATRSNGHPKAQWITADGVGRLAVMLASREAAPFAEQVVHAGQLRRAG</sequence>
<keyword evidence="2" id="KW-1185">Reference proteome</keyword>
<protein>
    <submittedName>
        <fullName evidence="1">Uncharacterized protein</fullName>
    </submittedName>
</protein>
<comment type="caution">
    <text evidence="1">The sequence shown here is derived from an EMBL/GenBank/DDBJ whole genome shotgun (WGS) entry which is preliminary data.</text>
</comment>
<evidence type="ECO:0000313" key="1">
    <source>
        <dbReference type="EMBL" id="PMS28767.1"/>
    </source>
</evidence>
<dbReference type="Proteomes" id="UP000235659">
    <property type="component" value="Unassembled WGS sequence"/>
</dbReference>
<organism evidence="1 2">
    <name type="scientific">Paraburkholderia rhynchosiae</name>
    <dbReference type="NCBI Taxonomy" id="487049"/>
    <lineage>
        <taxon>Bacteria</taxon>
        <taxon>Pseudomonadati</taxon>
        <taxon>Pseudomonadota</taxon>
        <taxon>Betaproteobacteria</taxon>
        <taxon>Burkholderiales</taxon>
        <taxon>Burkholderiaceae</taxon>
        <taxon>Paraburkholderia</taxon>
    </lineage>
</organism>
<gene>
    <name evidence="1" type="ORF">C0Z16_21890</name>
</gene>
<dbReference type="EMBL" id="PNXY01000016">
    <property type="protein sequence ID" value="PMS28767.1"/>
    <property type="molecule type" value="Genomic_DNA"/>
</dbReference>